<feature type="binding site" evidence="5">
    <location>
        <position position="141"/>
    </location>
    <ligand>
        <name>Ca(2+)</name>
        <dbReference type="ChEBI" id="CHEBI:29108"/>
    </ligand>
</feature>
<dbReference type="EMBL" id="RXIL01000015">
    <property type="protein sequence ID" value="RZN73264.1"/>
    <property type="molecule type" value="Genomic_DNA"/>
</dbReference>
<dbReference type="Pfam" id="PF01951">
    <property type="entry name" value="Archease"/>
    <property type="match status" value="1"/>
</dbReference>
<feature type="domain" description="Archease" evidence="6">
    <location>
        <begin position="4"/>
        <end position="142"/>
    </location>
</feature>
<evidence type="ECO:0000256" key="5">
    <source>
        <dbReference type="HAMAP-Rule" id="MF_01222"/>
    </source>
</evidence>
<dbReference type="Gene3D" id="3.55.10.10">
    <property type="entry name" value="Archease domain"/>
    <property type="match status" value="1"/>
</dbReference>
<dbReference type="InterPro" id="IPR022952">
    <property type="entry name" value="Archease_arc"/>
</dbReference>
<dbReference type="InterPro" id="IPR036820">
    <property type="entry name" value="Archease_dom_sf"/>
</dbReference>
<feature type="binding site" evidence="5">
    <location>
        <position position="142"/>
    </location>
    <ligand>
        <name>Ca(2+)</name>
        <dbReference type="ChEBI" id="CHEBI:29108"/>
    </ligand>
</feature>
<dbReference type="Proteomes" id="UP000320766">
    <property type="component" value="Unassembled WGS sequence"/>
</dbReference>
<dbReference type="HAMAP" id="MF_01222">
    <property type="entry name" value="Archease_arch"/>
    <property type="match status" value="1"/>
</dbReference>
<evidence type="ECO:0000259" key="6">
    <source>
        <dbReference type="Pfam" id="PF01951"/>
    </source>
</evidence>
<gene>
    <name evidence="7" type="ORF">EF807_00815</name>
</gene>
<dbReference type="PANTHER" id="PTHR12682:SF11">
    <property type="entry name" value="PROTEIN ARCHEASE"/>
    <property type="match status" value="1"/>
</dbReference>
<dbReference type="GO" id="GO:0006388">
    <property type="term" value="P:tRNA splicing, via endonucleolytic cleavage and ligation"/>
    <property type="evidence" value="ECO:0007669"/>
    <property type="project" value="UniProtKB-UniRule"/>
</dbReference>
<feature type="binding site" evidence="5">
    <location>
        <position position="12"/>
    </location>
    <ligand>
        <name>Ca(2+)</name>
        <dbReference type="ChEBI" id="CHEBI:29108"/>
    </ligand>
</feature>
<comment type="caution">
    <text evidence="7">The sequence shown here is derived from an EMBL/GenBank/DDBJ whole genome shotgun (WGS) entry which is preliminary data.</text>
</comment>
<proteinExistence type="inferred from homology"/>
<protein>
    <recommendedName>
        <fullName evidence="5">Protein archease</fullName>
    </recommendedName>
</protein>
<dbReference type="InterPro" id="IPR002804">
    <property type="entry name" value="Archease"/>
</dbReference>
<dbReference type="PANTHER" id="PTHR12682">
    <property type="entry name" value="ARCHEASE"/>
    <property type="match status" value="1"/>
</dbReference>
<comment type="similarity">
    <text evidence="1 5">Belongs to the archease family.</text>
</comment>
<name>A0A520KYQ3_9EURY</name>
<organism evidence="7 8">
    <name type="scientific">Candidatus Methanolliviera hydrocarbonicum</name>
    <dbReference type="NCBI Taxonomy" id="2491085"/>
    <lineage>
        <taxon>Archaea</taxon>
        <taxon>Methanobacteriati</taxon>
        <taxon>Methanobacteriota</taxon>
        <taxon>Candidatus Methanoliparia</taxon>
        <taxon>Candidatus Methanoliparales</taxon>
        <taxon>Candidatus Methanollivieraceae</taxon>
        <taxon>Candidatus Methanolliviera</taxon>
    </lineage>
</organism>
<dbReference type="GO" id="GO:0005509">
    <property type="term" value="F:calcium ion binding"/>
    <property type="evidence" value="ECO:0007669"/>
    <property type="project" value="UniProtKB-UniRule"/>
</dbReference>
<dbReference type="SUPFAM" id="SSF69819">
    <property type="entry name" value="MTH1598-like"/>
    <property type="match status" value="1"/>
</dbReference>
<sequence length="142" mass="16464">MKPFEYLEHTADIKFRSYGRTLEEVFSNAAKALFNSMIDLNDIDIELEEEIVVEGGDLEFLLYNWLSELFYIFDAERKIFSEFDVKIRYREGGYSLRGNARGEEIKEKHIFDTGIKAVTLHDIFVRGSDSGDGYICQVVLDI</sequence>
<evidence type="ECO:0000256" key="4">
    <source>
        <dbReference type="ARBA" id="ARBA00022837"/>
    </source>
</evidence>
<evidence type="ECO:0000313" key="7">
    <source>
        <dbReference type="EMBL" id="RZN73264.1"/>
    </source>
</evidence>
<dbReference type="InterPro" id="IPR023572">
    <property type="entry name" value="Archease_dom"/>
</dbReference>
<evidence type="ECO:0000256" key="3">
    <source>
        <dbReference type="ARBA" id="ARBA00022723"/>
    </source>
</evidence>
<dbReference type="AlphaFoldDB" id="A0A520KYQ3"/>
<evidence type="ECO:0000313" key="8">
    <source>
        <dbReference type="Proteomes" id="UP000320766"/>
    </source>
</evidence>
<keyword evidence="2 5" id="KW-0819">tRNA processing</keyword>
<accession>A0A520KYQ3</accession>
<keyword evidence="4 5" id="KW-0106">Calcium</keyword>
<reference evidence="7 8" key="1">
    <citation type="journal article" date="2019" name="Nat. Microbiol.">
        <title>Wide diversity of methane and short-chain alkane metabolisms in uncultured archaea.</title>
        <authorList>
            <person name="Borrel G."/>
            <person name="Adam P.S."/>
            <person name="McKay L.J."/>
            <person name="Chen L.X."/>
            <person name="Sierra-Garcia I.N."/>
            <person name="Sieber C.M."/>
            <person name="Letourneur Q."/>
            <person name="Ghozlane A."/>
            <person name="Andersen G.L."/>
            <person name="Li W.J."/>
            <person name="Hallam S.J."/>
            <person name="Muyzer G."/>
            <person name="de Oliveira V.M."/>
            <person name="Inskeep W.P."/>
            <person name="Banfield J.F."/>
            <person name="Gribaldo S."/>
        </authorList>
    </citation>
    <scope>NUCLEOTIDE SEQUENCE [LARGE SCALE GENOMIC DNA]</scope>
    <source>
        <strain evidence="7">NM1b</strain>
    </source>
</reference>
<evidence type="ECO:0000256" key="1">
    <source>
        <dbReference type="ARBA" id="ARBA00007963"/>
    </source>
</evidence>
<evidence type="ECO:0000256" key="2">
    <source>
        <dbReference type="ARBA" id="ARBA00022694"/>
    </source>
</evidence>
<keyword evidence="3 5" id="KW-0479">Metal-binding</keyword>
<comment type="function">
    <text evidence="5">Activates the tRNA-splicing ligase complex by facilitating the enzymatic turnover of catalytic subunit RtcB. Acts by promoting the guanylylation of RtcB, a key intermediate step in tRNA ligation. Can also alter the NTP specificity of RtcB such that ATP, dGTP or ITP is used efficiently.</text>
</comment>